<evidence type="ECO:0000256" key="2">
    <source>
        <dbReference type="ARBA" id="ARBA00023015"/>
    </source>
</evidence>
<proteinExistence type="predicted"/>
<dbReference type="SMART" id="SM00422">
    <property type="entry name" value="HTH_MERR"/>
    <property type="match status" value="1"/>
</dbReference>
<dbReference type="Gene3D" id="1.10.1660.10">
    <property type="match status" value="1"/>
</dbReference>
<dbReference type="InterPro" id="IPR000551">
    <property type="entry name" value="MerR-type_HTH_dom"/>
</dbReference>
<evidence type="ECO:0000259" key="6">
    <source>
        <dbReference type="PROSITE" id="PS50937"/>
    </source>
</evidence>
<accession>A0A5J5HQF0</accession>
<reference evidence="7 8" key="1">
    <citation type="submission" date="2019-09" db="EMBL/GenBank/DDBJ databases">
        <title>Whole genome sequences of isolates from the Mars Exploration Rovers.</title>
        <authorList>
            <person name="Seuylemezian A."/>
            <person name="Vaishampayan P."/>
        </authorList>
    </citation>
    <scope>NUCLEOTIDE SEQUENCE [LARGE SCALE GENOMIC DNA]</scope>
    <source>
        <strain evidence="7 8">MER_TA_151</strain>
    </source>
</reference>
<dbReference type="PANTHER" id="PTHR30204">
    <property type="entry name" value="REDOX-CYCLING DRUG-SENSING TRANSCRIPTIONAL ACTIVATOR SOXR"/>
    <property type="match status" value="1"/>
</dbReference>
<gene>
    <name evidence="7" type="ORF">F4V44_12570</name>
</gene>
<evidence type="ECO:0000256" key="4">
    <source>
        <dbReference type="ARBA" id="ARBA00023163"/>
    </source>
</evidence>
<keyword evidence="4" id="KW-0804">Transcription</keyword>
<keyword evidence="3" id="KW-0238">DNA-binding</keyword>
<dbReference type="InterPro" id="IPR009061">
    <property type="entry name" value="DNA-bd_dom_put_sf"/>
</dbReference>
<organism evidence="7 8">
    <name type="scientific">Niallia endozanthoxylica</name>
    <dbReference type="NCBI Taxonomy" id="2036016"/>
    <lineage>
        <taxon>Bacteria</taxon>
        <taxon>Bacillati</taxon>
        <taxon>Bacillota</taxon>
        <taxon>Bacilli</taxon>
        <taxon>Bacillales</taxon>
        <taxon>Bacillaceae</taxon>
        <taxon>Niallia</taxon>
    </lineage>
</organism>
<dbReference type="PROSITE" id="PS50937">
    <property type="entry name" value="HTH_MERR_2"/>
    <property type="match status" value="1"/>
</dbReference>
<feature type="domain" description="HTH merR-type" evidence="6">
    <location>
        <begin position="13"/>
        <end position="77"/>
    </location>
</feature>
<evidence type="ECO:0000313" key="8">
    <source>
        <dbReference type="Proteomes" id="UP000326671"/>
    </source>
</evidence>
<protein>
    <submittedName>
        <fullName evidence="7">MerR family transcriptional regulator</fullName>
    </submittedName>
</protein>
<dbReference type="GO" id="GO:0003700">
    <property type="term" value="F:DNA-binding transcription factor activity"/>
    <property type="evidence" value="ECO:0007669"/>
    <property type="project" value="InterPro"/>
</dbReference>
<evidence type="ECO:0000256" key="5">
    <source>
        <dbReference type="SAM" id="Coils"/>
    </source>
</evidence>
<keyword evidence="5" id="KW-0175">Coiled coil</keyword>
<evidence type="ECO:0000256" key="1">
    <source>
        <dbReference type="ARBA" id="ARBA00022491"/>
    </source>
</evidence>
<dbReference type="Pfam" id="PF13411">
    <property type="entry name" value="MerR_1"/>
    <property type="match status" value="1"/>
</dbReference>
<comment type="caution">
    <text evidence="7">The sequence shown here is derived from an EMBL/GenBank/DDBJ whole genome shotgun (WGS) entry which is preliminary data.</text>
</comment>
<dbReference type="EMBL" id="VYKL01000018">
    <property type="protein sequence ID" value="KAA9023962.1"/>
    <property type="molecule type" value="Genomic_DNA"/>
</dbReference>
<dbReference type="SUPFAM" id="SSF46955">
    <property type="entry name" value="Putative DNA-binding domain"/>
    <property type="match status" value="1"/>
</dbReference>
<name>A0A5J5HQF0_9BACI</name>
<dbReference type="GO" id="GO:0003677">
    <property type="term" value="F:DNA binding"/>
    <property type="evidence" value="ECO:0007669"/>
    <property type="project" value="UniProtKB-KW"/>
</dbReference>
<keyword evidence="8" id="KW-1185">Reference proteome</keyword>
<dbReference type="OrthoDB" id="9806513at2"/>
<dbReference type="PANTHER" id="PTHR30204:SF65">
    <property type="entry name" value="HTH-TYPE TRANSCRIPTIONAL REGULATOR TNRA"/>
    <property type="match status" value="1"/>
</dbReference>
<keyword evidence="1" id="KW-0678">Repressor</keyword>
<evidence type="ECO:0000313" key="7">
    <source>
        <dbReference type="EMBL" id="KAA9023962.1"/>
    </source>
</evidence>
<keyword evidence="2" id="KW-0805">Transcription regulation</keyword>
<sequence>MVRQNPSYKEKKVISIGVVSELTGLSERQIRYYEERKLIFPDRSKGRNRKYSFSDVEALMDIANKIEDGFQTLEIRREKLKEQKKVEQEELRKKMIQGQLNARFGIRKN</sequence>
<feature type="coiled-coil region" evidence="5">
    <location>
        <begin position="63"/>
        <end position="97"/>
    </location>
</feature>
<dbReference type="InterPro" id="IPR047057">
    <property type="entry name" value="MerR_fam"/>
</dbReference>
<evidence type="ECO:0000256" key="3">
    <source>
        <dbReference type="ARBA" id="ARBA00023125"/>
    </source>
</evidence>
<dbReference type="Proteomes" id="UP000326671">
    <property type="component" value="Unassembled WGS sequence"/>
</dbReference>
<dbReference type="AlphaFoldDB" id="A0A5J5HQF0"/>